<dbReference type="OrthoDB" id="9973021at2759"/>
<proteinExistence type="predicted"/>
<gene>
    <name evidence="1" type="ORF">KI688_000953</name>
</gene>
<accession>A0A9P8BZ30</accession>
<organism evidence="1 2">
    <name type="scientific">Linnemannia hyalina</name>
    <dbReference type="NCBI Taxonomy" id="64524"/>
    <lineage>
        <taxon>Eukaryota</taxon>
        <taxon>Fungi</taxon>
        <taxon>Fungi incertae sedis</taxon>
        <taxon>Mucoromycota</taxon>
        <taxon>Mortierellomycotina</taxon>
        <taxon>Mortierellomycetes</taxon>
        <taxon>Mortierellales</taxon>
        <taxon>Mortierellaceae</taxon>
        <taxon>Linnemannia</taxon>
    </lineage>
</organism>
<protein>
    <submittedName>
        <fullName evidence="1">Uncharacterized protein</fullName>
    </submittedName>
</protein>
<dbReference type="Gene3D" id="3.80.10.10">
    <property type="entry name" value="Ribonuclease Inhibitor"/>
    <property type="match status" value="1"/>
</dbReference>
<evidence type="ECO:0000313" key="2">
    <source>
        <dbReference type="Proteomes" id="UP000707451"/>
    </source>
</evidence>
<dbReference type="AlphaFoldDB" id="A0A9P8BZ30"/>
<evidence type="ECO:0000313" key="1">
    <source>
        <dbReference type="EMBL" id="KAG9073166.1"/>
    </source>
</evidence>
<dbReference type="Proteomes" id="UP000707451">
    <property type="component" value="Unassembled WGS sequence"/>
</dbReference>
<dbReference type="EMBL" id="JAHRHY010000001">
    <property type="protein sequence ID" value="KAG9073166.1"/>
    <property type="molecule type" value="Genomic_DNA"/>
</dbReference>
<name>A0A9P8BZ30_9FUNG</name>
<keyword evidence="2" id="KW-1185">Reference proteome</keyword>
<comment type="caution">
    <text evidence="1">The sequence shown here is derived from an EMBL/GenBank/DDBJ whole genome shotgun (WGS) entry which is preliminary data.</text>
</comment>
<sequence>MLFDTLRTTVAPVCRAWYQAIRDRFIRDVAWDDARKDKELSKVLAGIPGAGRLLWHAHGTNGDLAMEQWTKLQSALSRDYNRRQRGQGHSMRRLMLDSPLLQLELSGSVDIANCLPRIHKYLGSLTCLKLFLSRDCTIDVEPLFRDCLGLEVVHLETTGFLETVGEWVSTAQQAVGGAHPPIQLQLQTLVLWNASVHQAGFERFLTMTPRLRRLKCTSMQLQRSESLYWDRGIAYDQAHFYQHVVALPYRLESFHLSFEDGLPAISGFSKSLRVCPVSSEWTVDTLDLPLSMMMVLQDQPNHVTTLELVCYSHSERSTQSVLHRYLCQAPHLLHLRARNIILPVAELDIHGLLTTPSTEPAVTPTPGTDTVPSPSGAAAAAAVWACRRLRSLQVTFGWGSRESSLVLVQSRVIFGYISRVCSELKELTIYRPESSEDDVDEARSTWLDLKGGLCLLSRLEHLERLQIGSGLKEIGCERVDLDWMVRSGFVGVRRYVRVLEISNWYGELLEERELMDVDELTAGGRKNREDGLELRYLGRLQDVATRLEELDAVDVVGVGGSRCWPLLSRLSIDCGSEFGRQPERELQRILG</sequence>
<reference evidence="1" key="1">
    <citation type="submission" date="2021-06" db="EMBL/GenBank/DDBJ databases">
        <title>Genome Sequence of Mortierella hyaline Strain SCG-10, a Cold-Adapted, Nitrate-Reducing Fungus Isolated from Soil in Minnesota, USA.</title>
        <authorList>
            <person name="Aldossari N."/>
        </authorList>
    </citation>
    <scope>NUCLEOTIDE SEQUENCE</scope>
    <source>
        <strain evidence="1">SCG-10</strain>
    </source>
</reference>
<dbReference type="InterPro" id="IPR032675">
    <property type="entry name" value="LRR_dom_sf"/>
</dbReference>